<dbReference type="Pfam" id="PF05699">
    <property type="entry name" value="Dimer_Tnp_hAT"/>
    <property type="match status" value="1"/>
</dbReference>
<accession>A0AAV0Y5S1</accession>
<dbReference type="InterPro" id="IPR008906">
    <property type="entry name" value="HATC_C_dom"/>
</dbReference>
<comment type="caution">
    <text evidence="2">The sequence shown here is derived from an EMBL/GenBank/DDBJ whole genome shotgun (WGS) entry which is preliminary data.</text>
</comment>
<sequence length="160" mass="18562">MSIRLPIDNNFFKEFQFLDPKICLDPTKRSMVTDLPLTRAKFQNFIDKNKAVEEWCEILYFYSNEQVLKLKNLDIPGFWQEINKAKDFSSDILKLSNICTLAKLVLSLPHINASAERIFSVLNDVKTKKRNRLGDNTVNAVTMIRSSFQDKPNKCKLQSN</sequence>
<protein>
    <recommendedName>
        <fullName evidence="1">HAT C-terminal dimerisation domain-containing protein</fullName>
    </recommendedName>
</protein>
<gene>
    <name evidence="2" type="ORF">MEUPH1_LOCUS29544</name>
</gene>
<dbReference type="SUPFAM" id="SSF53098">
    <property type="entry name" value="Ribonuclease H-like"/>
    <property type="match status" value="1"/>
</dbReference>
<evidence type="ECO:0000313" key="3">
    <source>
        <dbReference type="Proteomes" id="UP001160148"/>
    </source>
</evidence>
<evidence type="ECO:0000313" key="2">
    <source>
        <dbReference type="EMBL" id="CAI6376133.1"/>
    </source>
</evidence>
<keyword evidence="3" id="KW-1185">Reference proteome</keyword>
<proteinExistence type="predicted"/>
<feature type="domain" description="HAT C-terminal dimerisation" evidence="1">
    <location>
        <begin position="62"/>
        <end position="146"/>
    </location>
</feature>
<dbReference type="Proteomes" id="UP001160148">
    <property type="component" value="Unassembled WGS sequence"/>
</dbReference>
<organism evidence="2 3">
    <name type="scientific">Macrosiphum euphorbiae</name>
    <name type="common">potato aphid</name>
    <dbReference type="NCBI Taxonomy" id="13131"/>
    <lineage>
        <taxon>Eukaryota</taxon>
        <taxon>Metazoa</taxon>
        <taxon>Ecdysozoa</taxon>
        <taxon>Arthropoda</taxon>
        <taxon>Hexapoda</taxon>
        <taxon>Insecta</taxon>
        <taxon>Pterygota</taxon>
        <taxon>Neoptera</taxon>
        <taxon>Paraneoptera</taxon>
        <taxon>Hemiptera</taxon>
        <taxon>Sternorrhyncha</taxon>
        <taxon>Aphidomorpha</taxon>
        <taxon>Aphidoidea</taxon>
        <taxon>Aphididae</taxon>
        <taxon>Macrosiphini</taxon>
        <taxon>Macrosiphum</taxon>
    </lineage>
</organism>
<dbReference type="InterPro" id="IPR012337">
    <property type="entry name" value="RNaseH-like_sf"/>
</dbReference>
<reference evidence="2 3" key="1">
    <citation type="submission" date="2023-01" db="EMBL/GenBank/DDBJ databases">
        <authorList>
            <person name="Whitehead M."/>
        </authorList>
    </citation>
    <scope>NUCLEOTIDE SEQUENCE [LARGE SCALE GENOMIC DNA]</scope>
</reference>
<dbReference type="AlphaFoldDB" id="A0AAV0Y5S1"/>
<dbReference type="PANTHER" id="PTHR46880:SF5">
    <property type="entry name" value="DUF4371 DOMAIN-CONTAINING PROTEIN"/>
    <property type="match status" value="1"/>
</dbReference>
<dbReference type="GO" id="GO:0046983">
    <property type="term" value="F:protein dimerization activity"/>
    <property type="evidence" value="ECO:0007669"/>
    <property type="project" value="InterPro"/>
</dbReference>
<dbReference type="EMBL" id="CARXXK010001432">
    <property type="protein sequence ID" value="CAI6376133.1"/>
    <property type="molecule type" value="Genomic_DNA"/>
</dbReference>
<name>A0AAV0Y5S1_9HEMI</name>
<dbReference type="PANTHER" id="PTHR46880">
    <property type="entry name" value="RAS-ASSOCIATING DOMAIN-CONTAINING PROTEIN"/>
    <property type="match status" value="1"/>
</dbReference>
<evidence type="ECO:0000259" key="1">
    <source>
        <dbReference type="Pfam" id="PF05699"/>
    </source>
</evidence>